<feature type="chain" id="PRO_5047119036" evidence="1">
    <location>
        <begin position="20"/>
        <end position="149"/>
    </location>
</feature>
<evidence type="ECO:0000313" key="3">
    <source>
        <dbReference type="Proteomes" id="UP001374893"/>
    </source>
</evidence>
<dbReference type="RefSeq" id="WP_338684595.1">
    <property type="nucleotide sequence ID" value="NZ_AP024702.1"/>
</dbReference>
<dbReference type="InterPro" id="IPR014123">
    <property type="entry name" value="Superoxide_dismutase_Ni-type"/>
</dbReference>
<dbReference type="Pfam" id="PF09055">
    <property type="entry name" value="Sod_Ni"/>
    <property type="match status" value="1"/>
</dbReference>
<sequence length="149" mass="16793">MKRTFALLLPAVFALAPVAEISAHCQVPCGIYDDNNVINSMHTDWVTIEKAAKQIDELSKDPSANAHQLTRWIMNKESHAQAIQDKVLNYFLAQRLKPDADGYVEKLKLCHEVIVTAMKCKQSTDAANVEALHDLMHKFEDAFGEKEEK</sequence>
<keyword evidence="3" id="KW-1185">Reference proteome</keyword>
<proteinExistence type="predicted"/>
<dbReference type="Proteomes" id="UP001374893">
    <property type="component" value="Chromosome"/>
</dbReference>
<reference evidence="2 3" key="1">
    <citation type="submission" date="2021-06" db="EMBL/GenBank/DDBJ databases">
        <title>Complete genome of Haloferula helveola possessing various polysaccharide degrading enzymes.</title>
        <authorList>
            <person name="Takami H."/>
            <person name="Huang C."/>
            <person name="Hamasaki K."/>
        </authorList>
    </citation>
    <scope>NUCLEOTIDE SEQUENCE [LARGE SCALE GENOMIC DNA]</scope>
    <source>
        <strain evidence="2 3">CN-1</strain>
    </source>
</reference>
<keyword evidence="1" id="KW-0732">Signal</keyword>
<protein>
    <submittedName>
        <fullName evidence="2">Superoxide dismutase</fullName>
    </submittedName>
</protein>
<evidence type="ECO:0000256" key="1">
    <source>
        <dbReference type="SAM" id="SignalP"/>
    </source>
</evidence>
<dbReference type="EMBL" id="AP024702">
    <property type="protein sequence ID" value="BCX48400.1"/>
    <property type="molecule type" value="Genomic_DNA"/>
</dbReference>
<organism evidence="2 3">
    <name type="scientific">Haloferula helveola</name>
    <dbReference type="NCBI Taxonomy" id="490095"/>
    <lineage>
        <taxon>Bacteria</taxon>
        <taxon>Pseudomonadati</taxon>
        <taxon>Verrucomicrobiota</taxon>
        <taxon>Verrucomicrobiia</taxon>
        <taxon>Verrucomicrobiales</taxon>
        <taxon>Verrucomicrobiaceae</taxon>
        <taxon>Haloferula</taxon>
    </lineage>
</organism>
<dbReference type="Gene3D" id="1.20.120.400">
    <property type="entry name" value="Nickel-containing superoxide dismutase"/>
    <property type="match status" value="1"/>
</dbReference>
<feature type="signal peptide" evidence="1">
    <location>
        <begin position="1"/>
        <end position="19"/>
    </location>
</feature>
<evidence type="ECO:0000313" key="2">
    <source>
        <dbReference type="EMBL" id="BCX48400.1"/>
    </source>
</evidence>
<accession>A0ABM7REA0</accession>
<gene>
    <name evidence="2" type="ORF">HAHE_23080</name>
</gene>
<dbReference type="InterPro" id="IPR036502">
    <property type="entry name" value="NiSOD_sf"/>
</dbReference>
<dbReference type="SUPFAM" id="SSF109770">
    <property type="entry name" value="Nickel-containing superoxide dismutase, NiSOD"/>
    <property type="match status" value="1"/>
</dbReference>
<name>A0ABM7REA0_9BACT</name>